<dbReference type="PANTHER" id="PTHR21666">
    <property type="entry name" value="PEPTIDASE-RELATED"/>
    <property type="match status" value="1"/>
</dbReference>
<sequence>MDDPFDLAYPFTGRWLVQNSPADRVPSHGTELFASAYAIDFVPVAANGRTAPVTRSALIGTEPPERFPGFGRDILAPVDGVVVVAYGSESDHAAYRGLWSLGYAATQGRRATAGWRALAGNQVLIESRGTFVALCHLQQNSVQVRAGQTMTVGDPIGRCGNSGNSTEPHVHIQAGDSADFDRAEAVPITFAGSLPANRQIVDL</sequence>
<proteinExistence type="predicted"/>
<dbReference type="InterPro" id="IPR011055">
    <property type="entry name" value="Dup_hybrid_motif"/>
</dbReference>
<dbReference type="EMBL" id="VFPS01000001">
    <property type="protein sequence ID" value="TQN00278.1"/>
    <property type="molecule type" value="Genomic_DNA"/>
</dbReference>
<gene>
    <name evidence="2" type="ORF">FHX68_0352</name>
</gene>
<keyword evidence="3" id="KW-1185">Reference proteome</keyword>
<evidence type="ECO:0000259" key="1">
    <source>
        <dbReference type="Pfam" id="PF01551"/>
    </source>
</evidence>
<dbReference type="SUPFAM" id="SSF51261">
    <property type="entry name" value="Duplicated hybrid motif"/>
    <property type="match status" value="1"/>
</dbReference>
<evidence type="ECO:0000313" key="3">
    <source>
        <dbReference type="Proteomes" id="UP000319804"/>
    </source>
</evidence>
<name>A0A4Y3UN09_9MICO</name>
<accession>A0A4Y3UN09</accession>
<dbReference type="PANTHER" id="PTHR21666:SF270">
    <property type="entry name" value="MUREIN HYDROLASE ACTIVATOR ENVC"/>
    <property type="match status" value="1"/>
</dbReference>
<dbReference type="AlphaFoldDB" id="A0A4Y3UN09"/>
<dbReference type="Pfam" id="PF01551">
    <property type="entry name" value="Peptidase_M23"/>
    <property type="match status" value="1"/>
</dbReference>
<reference evidence="2 3" key="1">
    <citation type="submission" date="2019-06" db="EMBL/GenBank/DDBJ databases">
        <title>Sequencing the genomes of 1000 actinobacteria strains.</title>
        <authorList>
            <person name="Klenk H.-P."/>
        </authorList>
    </citation>
    <scope>NUCLEOTIDE SEQUENCE [LARGE SCALE GENOMIC DNA]</scope>
    <source>
        <strain evidence="2 3">DSM 20427</strain>
    </source>
</reference>
<comment type="caution">
    <text evidence="2">The sequence shown here is derived from an EMBL/GenBank/DDBJ whole genome shotgun (WGS) entry which is preliminary data.</text>
</comment>
<dbReference type="InterPro" id="IPR050570">
    <property type="entry name" value="Cell_wall_metabolism_enzyme"/>
</dbReference>
<organism evidence="2 3">
    <name type="scientific">Microbacterium lacticum</name>
    <dbReference type="NCBI Taxonomy" id="33885"/>
    <lineage>
        <taxon>Bacteria</taxon>
        <taxon>Bacillati</taxon>
        <taxon>Actinomycetota</taxon>
        <taxon>Actinomycetes</taxon>
        <taxon>Micrococcales</taxon>
        <taxon>Microbacteriaceae</taxon>
        <taxon>Microbacterium</taxon>
    </lineage>
</organism>
<dbReference type="Proteomes" id="UP000319804">
    <property type="component" value="Unassembled WGS sequence"/>
</dbReference>
<dbReference type="InterPro" id="IPR016047">
    <property type="entry name" value="M23ase_b-sheet_dom"/>
</dbReference>
<evidence type="ECO:0000313" key="2">
    <source>
        <dbReference type="EMBL" id="TQN00278.1"/>
    </source>
</evidence>
<dbReference type="GO" id="GO:0004222">
    <property type="term" value="F:metalloendopeptidase activity"/>
    <property type="evidence" value="ECO:0007669"/>
    <property type="project" value="TreeGrafter"/>
</dbReference>
<dbReference type="CDD" id="cd12797">
    <property type="entry name" value="M23_peptidase"/>
    <property type="match status" value="1"/>
</dbReference>
<dbReference type="OrthoDB" id="9809488at2"/>
<protein>
    <submittedName>
        <fullName evidence="2">Peptidase M23-like protein</fullName>
    </submittedName>
</protein>
<feature type="domain" description="M23ase beta-sheet core" evidence="1">
    <location>
        <begin position="103"/>
        <end position="174"/>
    </location>
</feature>
<dbReference type="Gene3D" id="2.70.70.10">
    <property type="entry name" value="Glucose Permease (Domain IIA)"/>
    <property type="match status" value="1"/>
</dbReference>
<dbReference type="RefSeq" id="WP_141381518.1">
    <property type="nucleotide sequence ID" value="NZ_BJNA01000085.1"/>
</dbReference>